<evidence type="ECO:0000313" key="2">
    <source>
        <dbReference type="EMBL" id="KAJ6760836.1"/>
    </source>
</evidence>
<comment type="caution">
    <text evidence="2">The sequence shown here is derived from an EMBL/GenBank/DDBJ whole genome shotgun (WGS) entry which is preliminary data.</text>
</comment>
<evidence type="ECO:0000313" key="3">
    <source>
        <dbReference type="Proteomes" id="UP001151532"/>
    </source>
</evidence>
<dbReference type="EMBL" id="JAPFFK010000006">
    <property type="protein sequence ID" value="KAJ6760836.1"/>
    <property type="molecule type" value="Genomic_DNA"/>
</dbReference>
<sequence length="112" mass="12517">MLQLVGLPQSPSSLDEQDDVPLKANDMYPEHGDRGDNLKDKTDDTLKSSFGFPTGNPASIESNILDGRYRDPMSMPHVSLNCSPVVHDAERTKFNRPIAPIRETRHAIYPEI</sequence>
<dbReference type="Proteomes" id="UP001151532">
    <property type="component" value="Chromosome 15Z"/>
</dbReference>
<gene>
    <name evidence="2" type="ORF">OIU79_025644</name>
</gene>
<organism evidence="2 3">
    <name type="scientific">Salix purpurea</name>
    <name type="common">Purple osier willow</name>
    <dbReference type="NCBI Taxonomy" id="77065"/>
    <lineage>
        <taxon>Eukaryota</taxon>
        <taxon>Viridiplantae</taxon>
        <taxon>Streptophyta</taxon>
        <taxon>Embryophyta</taxon>
        <taxon>Tracheophyta</taxon>
        <taxon>Spermatophyta</taxon>
        <taxon>Magnoliopsida</taxon>
        <taxon>eudicotyledons</taxon>
        <taxon>Gunneridae</taxon>
        <taxon>Pentapetalae</taxon>
        <taxon>rosids</taxon>
        <taxon>fabids</taxon>
        <taxon>Malpighiales</taxon>
        <taxon>Salicaceae</taxon>
        <taxon>Saliceae</taxon>
        <taxon>Salix</taxon>
    </lineage>
</organism>
<keyword evidence="3" id="KW-1185">Reference proteome</keyword>
<protein>
    <submittedName>
        <fullName evidence="2">Uncharacterized protein</fullName>
    </submittedName>
</protein>
<dbReference type="AlphaFoldDB" id="A0A9Q0W6C8"/>
<evidence type="ECO:0000256" key="1">
    <source>
        <dbReference type="SAM" id="MobiDB-lite"/>
    </source>
</evidence>
<feature type="compositionally biased region" description="Basic and acidic residues" evidence="1">
    <location>
        <begin position="28"/>
        <end position="46"/>
    </location>
</feature>
<proteinExistence type="predicted"/>
<name>A0A9Q0W6C8_SALPP</name>
<reference evidence="2" key="2">
    <citation type="journal article" date="2023" name="Int. J. Mol. Sci.">
        <title>De Novo Assembly and Annotation of 11 Diverse Shrub Willow (Salix) Genomes Reveals Novel Gene Organization in Sex-Linked Regions.</title>
        <authorList>
            <person name="Hyden B."/>
            <person name="Feng K."/>
            <person name="Yates T.B."/>
            <person name="Jawdy S."/>
            <person name="Cereghino C."/>
            <person name="Smart L.B."/>
            <person name="Muchero W."/>
        </authorList>
    </citation>
    <scope>NUCLEOTIDE SEQUENCE</scope>
    <source>
        <tissue evidence="2">Shoot tip</tissue>
    </source>
</reference>
<feature type="region of interest" description="Disordered" evidence="1">
    <location>
        <begin position="1"/>
        <end position="57"/>
    </location>
</feature>
<reference evidence="2" key="1">
    <citation type="submission" date="2022-11" db="EMBL/GenBank/DDBJ databases">
        <authorList>
            <person name="Hyden B.L."/>
            <person name="Feng K."/>
            <person name="Yates T."/>
            <person name="Jawdy S."/>
            <person name="Smart L.B."/>
            <person name="Muchero W."/>
        </authorList>
    </citation>
    <scope>NUCLEOTIDE SEQUENCE</scope>
    <source>
        <tissue evidence="2">Shoot tip</tissue>
    </source>
</reference>
<accession>A0A9Q0W6C8</accession>